<dbReference type="AlphaFoldDB" id="A0A3N4I1Y2"/>
<dbReference type="OrthoDB" id="407325at2759"/>
<protein>
    <recommendedName>
        <fullName evidence="3">Nicotinamide N-methyltransferase</fullName>
    </recommendedName>
</protein>
<dbReference type="GO" id="GO:0008757">
    <property type="term" value="F:S-adenosylmethionine-dependent methyltransferase activity"/>
    <property type="evidence" value="ECO:0007669"/>
    <property type="project" value="UniProtKB-ARBA"/>
</dbReference>
<evidence type="ECO:0008006" key="3">
    <source>
        <dbReference type="Google" id="ProtNLM"/>
    </source>
</evidence>
<dbReference type="InterPro" id="IPR029063">
    <property type="entry name" value="SAM-dependent_MTases_sf"/>
</dbReference>
<evidence type="ECO:0000313" key="1">
    <source>
        <dbReference type="EMBL" id="RPA80093.1"/>
    </source>
</evidence>
<dbReference type="Pfam" id="PF10294">
    <property type="entry name" value="Methyltransf_16"/>
    <property type="match status" value="1"/>
</dbReference>
<dbReference type="Gene3D" id="3.40.50.150">
    <property type="entry name" value="Vaccinia Virus protein VP39"/>
    <property type="match status" value="1"/>
</dbReference>
<dbReference type="GO" id="GO:0005737">
    <property type="term" value="C:cytoplasm"/>
    <property type="evidence" value="ECO:0007669"/>
    <property type="project" value="TreeGrafter"/>
</dbReference>
<sequence length="331" mass="36084">MQPLPSLIHDLHPPTSTFSSDTIFEQSLTSIFGDARNQHGEPGEFVLYTPSDSTYLHNTNSGVAIEDIKNELGVGGEDAELEELEEYVQEVLKGGRGVKLRLADAVRGETGLFASFVWNAAILAAEMLNGTAPPTLPRIDVQGKTILELGAGTALPSLVSTLLGAKAATVTDYPSEALIGNIRQNVEMNIPETLRGKVEVWGHCWGILEEQGQAEVEEGIRAPTEWVTVKKGAYDVVLAADCMWMGDQHTNLAKSIHHFLSPAGKVLAIAGFHTGRQKVADFFRVCKEEGLVLESIVEVDVEGGTREWEESRGWEDPVERKRWLTVGVLGK</sequence>
<dbReference type="InterPro" id="IPR019410">
    <property type="entry name" value="Methyltransf_16"/>
</dbReference>
<dbReference type="SUPFAM" id="SSF53335">
    <property type="entry name" value="S-adenosyl-L-methionine-dependent methyltransferases"/>
    <property type="match status" value="1"/>
</dbReference>
<name>A0A3N4I1Y2_ASCIM</name>
<reference evidence="1 2" key="1">
    <citation type="journal article" date="2018" name="Nat. Ecol. Evol.">
        <title>Pezizomycetes genomes reveal the molecular basis of ectomycorrhizal truffle lifestyle.</title>
        <authorList>
            <person name="Murat C."/>
            <person name="Payen T."/>
            <person name="Noel B."/>
            <person name="Kuo A."/>
            <person name="Morin E."/>
            <person name="Chen J."/>
            <person name="Kohler A."/>
            <person name="Krizsan K."/>
            <person name="Balestrini R."/>
            <person name="Da Silva C."/>
            <person name="Montanini B."/>
            <person name="Hainaut M."/>
            <person name="Levati E."/>
            <person name="Barry K.W."/>
            <person name="Belfiori B."/>
            <person name="Cichocki N."/>
            <person name="Clum A."/>
            <person name="Dockter R.B."/>
            <person name="Fauchery L."/>
            <person name="Guy J."/>
            <person name="Iotti M."/>
            <person name="Le Tacon F."/>
            <person name="Lindquist E.A."/>
            <person name="Lipzen A."/>
            <person name="Malagnac F."/>
            <person name="Mello A."/>
            <person name="Molinier V."/>
            <person name="Miyauchi S."/>
            <person name="Poulain J."/>
            <person name="Riccioni C."/>
            <person name="Rubini A."/>
            <person name="Sitrit Y."/>
            <person name="Splivallo R."/>
            <person name="Traeger S."/>
            <person name="Wang M."/>
            <person name="Zifcakova L."/>
            <person name="Wipf D."/>
            <person name="Zambonelli A."/>
            <person name="Paolocci F."/>
            <person name="Nowrousian M."/>
            <person name="Ottonello S."/>
            <person name="Baldrian P."/>
            <person name="Spatafora J.W."/>
            <person name="Henrissat B."/>
            <person name="Nagy L.G."/>
            <person name="Aury J.M."/>
            <person name="Wincker P."/>
            <person name="Grigoriev I.V."/>
            <person name="Bonfante P."/>
            <person name="Martin F.M."/>
        </authorList>
    </citation>
    <scope>NUCLEOTIDE SEQUENCE [LARGE SCALE GENOMIC DNA]</scope>
    <source>
        <strain evidence="1 2">RN42</strain>
    </source>
</reference>
<organism evidence="1 2">
    <name type="scientific">Ascobolus immersus RN42</name>
    <dbReference type="NCBI Taxonomy" id="1160509"/>
    <lineage>
        <taxon>Eukaryota</taxon>
        <taxon>Fungi</taxon>
        <taxon>Dikarya</taxon>
        <taxon>Ascomycota</taxon>
        <taxon>Pezizomycotina</taxon>
        <taxon>Pezizomycetes</taxon>
        <taxon>Pezizales</taxon>
        <taxon>Ascobolaceae</taxon>
        <taxon>Ascobolus</taxon>
    </lineage>
</organism>
<dbReference type="PANTHER" id="PTHR14614">
    <property type="entry name" value="HEPATOCELLULAR CARCINOMA-ASSOCIATED ANTIGEN"/>
    <property type="match status" value="1"/>
</dbReference>
<proteinExistence type="predicted"/>
<keyword evidence="2" id="KW-1185">Reference proteome</keyword>
<evidence type="ECO:0000313" key="2">
    <source>
        <dbReference type="Proteomes" id="UP000275078"/>
    </source>
</evidence>
<dbReference type="EMBL" id="ML119692">
    <property type="protein sequence ID" value="RPA80093.1"/>
    <property type="molecule type" value="Genomic_DNA"/>
</dbReference>
<accession>A0A3N4I1Y2</accession>
<dbReference type="Proteomes" id="UP000275078">
    <property type="component" value="Unassembled WGS sequence"/>
</dbReference>
<dbReference type="PANTHER" id="PTHR14614:SF104">
    <property type="entry name" value="N-METHYLTRANSFERASE, PUTATIVE (AFU_ORTHOLOGUE AFUA_1G17750)-RELATED"/>
    <property type="match status" value="1"/>
</dbReference>
<gene>
    <name evidence="1" type="ORF">BJ508DRAFT_240194</name>
</gene>